<evidence type="ECO:0000313" key="4">
    <source>
        <dbReference type="EMBL" id="KAF2228782.1"/>
    </source>
</evidence>
<keyword evidence="2" id="KW-0809">Transit peptide</keyword>
<dbReference type="InterPro" id="IPR051975">
    <property type="entry name" value="mtLSU_mL45"/>
</dbReference>
<sequence>MIVSRPAFSGLCQNVAIRYQIQCRSFSVSRFAAINRREQRQRSSKSLQKGMMRSGAAIDEMNEFGLLAENMVWPSRSSRPSFFTYPRLRLRLAGTRIWNFMFDIVGAVYFKFFLKKRPWPRLSLFSISRTAANLHTRMYTALAAGDTRTLQSLCCDSLLRSFSSRIASRPTNEKLRWRLHRYARRGGKPKLVAHKCAKFPSDGLGGATLALRQAVVRIRSVQSLERWREVKGRNGEVRVVREEEGEGEGREITEYLVLQQKFWKGEQGDWMVWGMVEEASVEDILGERVGRVEGKAAG</sequence>
<evidence type="ECO:0008006" key="6">
    <source>
        <dbReference type="Google" id="ProtNLM"/>
    </source>
</evidence>
<dbReference type="EMBL" id="ML991891">
    <property type="protein sequence ID" value="KAF2228782.1"/>
    <property type="molecule type" value="Genomic_DNA"/>
</dbReference>
<organism evidence="4 5">
    <name type="scientific">Viridothelium virens</name>
    <name type="common">Speckled blister lichen</name>
    <name type="synonym">Trypethelium virens</name>
    <dbReference type="NCBI Taxonomy" id="1048519"/>
    <lineage>
        <taxon>Eukaryota</taxon>
        <taxon>Fungi</taxon>
        <taxon>Dikarya</taxon>
        <taxon>Ascomycota</taxon>
        <taxon>Pezizomycotina</taxon>
        <taxon>Dothideomycetes</taxon>
        <taxon>Dothideomycetes incertae sedis</taxon>
        <taxon>Trypetheliales</taxon>
        <taxon>Trypetheliaceae</taxon>
        <taxon>Viridothelium</taxon>
    </lineage>
</organism>
<dbReference type="PANTHER" id="PTHR28554:SF1">
    <property type="entry name" value="LARGE RIBOSOMAL SUBUNIT PROTEIN ML45"/>
    <property type="match status" value="1"/>
</dbReference>
<dbReference type="Gene3D" id="3.10.450.240">
    <property type="match status" value="1"/>
</dbReference>
<evidence type="ECO:0000256" key="1">
    <source>
        <dbReference type="ARBA" id="ARBA00004173"/>
    </source>
</evidence>
<dbReference type="Proteomes" id="UP000800092">
    <property type="component" value="Unassembled WGS sequence"/>
</dbReference>
<accession>A0A6A6GSN3</accession>
<dbReference type="GO" id="GO:0005743">
    <property type="term" value="C:mitochondrial inner membrane"/>
    <property type="evidence" value="ECO:0007669"/>
    <property type="project" value="InterPro"/>
</dbReference>
<evidence type="ECO:0000313" key="5">
    <source>
        <dbReference type="Proteomes" id="UP000800092"/>
    </source>
</evidence>
<evidence type="ECO:0000256" key="2">
    <source>
        <dbReference type="ARBA" id="ARBA00022946"/>
    </source>
</evidence>
<dbReference type="AlphaFoldDB" id="A0A6A6GSN3"/>
<name>A0A6A6GSN3_VIRVR</name>
<keyword evidence="5" id="KW-1185">Reference proteome</keyword>
<comment type="subcellular location">
    <subcellularLocation>
        <location evidence="1">Mitochondrion</location>
    </subcellularLocation>
</comment>
<dbReference type="GO" id="GO:0032979">
    <property type="term" value="P:protein insertion into mitochondrial inner membrane from matrix"/>
    <property type="evidence" value="ECO:0007669"/>
    <property type="project" value="InterPro"/>
</dbReference>
<protein>
    <recommendedName>
        <fullName evidence="6">Tim44-like domain-containing protein</fullName>
    </recommendedName>
</protein>
<dbReference type="OrthoDB" id="19619at2759"/>
<gene>
    <name evidence="4" type="ORF">EV356DRAFT_537782</name>
</gene>
<keyword evidence="3" id="KW-0496">Mitochondrion</keyword>
<dbReference type="InterPro" id="IPR024621">
    <property type="entry name" value="Mba1"/>
</dbReference>
<proteinExistence type="predicted"/>
<dbReference type="Pfam" id="PF07961">
    <property type="entry name" value="MBA1"/>
    <property type="match status" value="1"/>
</dbReference>
<evidence type="ECO:0000256" key="3">
    <source>
        <dbReference type="ARBA" id="ARBA00023128"/>
    </source>
</evidence>
<reference evidence="4" key="1">
    <citation type="journal article" date="2020" name="Stud. Mycol.">
        <title>101 Dothideomycetes genomes: a test case for predicting lifestyles and emergence of pathogens.</title>
        <authorList>
            <person name="Haridas S."/>
            <person name="Albert R."/>
            <person name="Binder M."/>
            <person name="Bloem J."/>
            <person name="Labutti K."/>
            <person name="Salamov A."/>
            <person name="Andreopoulos B."/>
            <person name="Baker S."/>
            <person name="Barry K."/>
            <person name="Bills G."/>
            <person name="Bluhm B."/>
            <person name="Cannon C."/>
            <person name="Castanera R."/>
            <person name="Culley D."/>
            <person name="Daum C."/>
            <person name="Ezra D."/>
            <person name="Gonzalez J."/>
            <person name="Henrissat B."/>
            <person name="Kuo A."/>
            <person name="Liang C."/>
            <person name="Lipzen A."/>
            <person name="Lutzoni F."/>
            <person name="Magnuson J."/>
            <person name="Mondo S."/>
            <person name="Nolan M."/>
            <person name="Ohm R."/>
            <person name="Pangilinan J."/>
            <person name="Park H.-J."/>
            <person name="Ramirez L."/>
            <person name="Alfaro M."/>
            <person name="Sun H."/>
            <person name="Tritt A."/>
            <person name="Yoshinaga Y."/>
            <person name="Zwiers L.-H."/>
            <person name="Turgeon B."/>
            <person name="Goodwin S."/>
            <person name="Spatafora J."/>
            <person name="Crous P."/>
            <person name="Grigoriev I."/>
        </authorList>
    </citation>
    <scope>NUCLEOTIDE SEQUENCE</scope>
    <source>
        <strain evidence="4">Tuck. ex Michener</strain>
    </source>
</reference>
<dbReference type="PANTHER" id="PTHR28554">
    <property type="entry name" value="39S RIBOSOMAL PROTEIN L45, MITOCHONDRIAL"/>
    <property type="match status" value="1"/>
</dbReference>